<dbReference type="AlphaFoldDB" id="A0A0A9BBU1"/>
<reference evidence="1" key="1">
    <citation type="submission" date="2014-09" db="EMBL/GenBank/DDBJ databases">
        <authorList>
            <person name="Magalhaes I.L.F."/>
            <person name="Oliveira U."/>
            <person name="Santos F.R."/>
            <person name="Vidigal T.H.D.A."/>
            <person name="Brescovit A.D."/>
            <person name="Santos A.J."/>
        </authorList>
    </citation>
    <scope>NUCLEOTIDE SEQUENCE</scope>
    <source>
        <tissue evidence="1">Shoot tissue taken approximately 20 cm above the soil surface</tissue>
    </source>
</reference>
<name>A0A0A9BBU1_ARUDO</name>
<evidence type="ECO:0000313" key="1">
    <source>
        <dbReference type="EMBL" id="JAD58680.1"/>
    </source>
</evidence>
<protein>
    <submittedName>
        <fullName evidence="1">Uncharacterized protein</fullName>
    </submittedName>
</protein>
<proteinExistence type="predicted"/>
<organism evidence="1">
    <name type="scientific">Arundo donax</name>
    <name type="common">Giant reed</name>
    <name type="synonym">Donax arundinaceus</name>
    <dbReference type="NCBI Taxonomy" id="35708"/>
    <lineage>
        <taxon>Eukaryota</taxon>
        <taxon>Viridiplantae</taxon>
        <taxon>Streptophyta</taxon>
        <taxon>Embryophyta</taxon>
        <taxon>Tracheophyta</taxon>
        <taxon>Spermatophyta</taxon>
        <taxon>Magnoliopsida</taxon>
        <taxon>Liliopsida</taxon>
        <taxon>Poales</taxon>
        <taxon>Poaceae</taxon>
        <taxon>PACMAD clade</taxon>
        <taxon>Arundinoideae</taxon>
        <taxon>Arundineae</taxon>
        <taxon>Arundo</taxon>
    </lineage>
</organism>
<accession>A0A0A9BBU1</accession>
<sequence length="19" mass="2195">MSSSKYGMTLRIEVTCKLF</sequence>
<reference evidence="1" key="2">
    <citation type="journal article" date="2015" name="Data Brief">
        <title>Shoot transcriptome of the giant reed, Arundo donax.</title>
        <authorList>
            <person name="Barrero R.A."/>
            <person name="Guerrero F.D."/>
            <person name="Moolhuijzen P."/>
            <person name="Goolsby J.A."/>
            <person name="Tidwell J."/>
            <person name="Bellgard S.E."/>
            <person name="Bellgard M.I."/>
        </authorList>
    </citation>
    <scope>NUCLEOTIDE SEQUENCE</scope>
    <source>
        <tissue evidence="1">Shoot tissue taken approximately 20 cm above the soil surface</tissue>
    </source>
</reference>
<dbReference type="EMBL" id="GBRH01239215">
    <property type="protein sequence ID" value="JAD58680.1"/>
    <property type="molecule type" value="Transcribed_RNA"/>
</dbReference>